<sequence>MSIVWTAILDSCVSVNATVPLALSFRVSGAAPLDFALQVAKTESDCTEPAQSVVPELSRFAQPASDIDDAYDYEIPLSQVGRGFISQLSLMDCDGCSGMYSFECVRLVRVDNDHTQLTLSKTGMYTYLHANPTRWALSPNETCRLPRSKTKIEAANRNLDEKSFAAPTASQDLQRLLNADLPGMDYVSMEVMTLLQQMPPSPNIARPEYLDVRV</sequence>
<reference evidence="1 2" key="1">
    <citation type="journal article" date="2019" name="Sci. Rep.">
        <title>Comparative genomics of chytrid fungi reveal insights into the obligate biotrophic and pathogenic lifestyle of Synchytrium endobioticum.</title>
        <authorList>
            <person name="van de Vossenberg B.T.L.H."/>
            <person name="Warris S."/>
            <person name="Nguyen H.D.T."/>
            <person name="van Gent-Pelzer M.P.E."/>
            <person name="Joly D.L."/>
            <person name="van de Geest H.C."/>
            <person name="Bonants P.J.M."/>
            <person name="Smith D.S."/>
            <person name="Levesque C.A."/>
            <person name="van der Lee T.A.J."/>
        </authorList>
    </citation>
    <scope>NUCLEOTIDE SEQUENCE [LARGE SCALE GENOMIC DNA]</scope>
    <source>
        <strain evidence="1 2">LEV6574</strain>
    </source>
</reference>
<accession>A0A507CAK9</accession>
<evidence type="ECO:0000313" key="1">
    <source>
        <dbReference type="EMBL" id="TPX38610.1"/>
    </source>
</evidence>
<evidence type="ECO:0000313" key="2">
    <source>
        <dbReference type="Proteomes" id="UP000320475"/>
    </source>
</evidence>
<dbReference type="VEuPathDB" id="FungiDB:SeMB42_g02832"/>
<dbReference type="AlphaFoldDB" id="A0A507CAK9"/>
<gene>
    <name evidence="1" type="ORF">SeLEV6574_g07725</name>
</gene>
<proteinExistence type="predicted"/>
<name>A0A507CAK9_9FUNG</name>
<protein>
    <submittedName>
        <fullName evidence="1">Uncharacterized protein</fullName>
    </submittedName>
</protein>
<dbReference type="EMBL" id="QEAM01000595">
    <property type="protein sequence ID" value="TPX38610.1"/>
    <property type="molecule type" value="Genomic_DNA"/>
</dbReference>
<organism evidence="1 2">
    <name type="scientific">Synchytrium endobioticum</name>
    <dbReference type="NCBI Taxonomy" id="286115"/>
    <lineage>
        <taxon>Eukaryota</taxon>
        <taxon>Fungi</taxon>
        <taxon>Fungi incertae sedis</taxon>
        <taxon>Chytridiomycota</taxon>
        <taxon>Chytridiomycota incertae sedis</taxon>
        <taxon>Chytridiomycetes</taxon>
        <taxon>Synchytriales</taxon>
        <taxon>Synchytriaceae</taxon>
        <taxon>Synchytrium</taxon>
    </lineage>
</organism>
<dbReference type="Proteomes" id="UP000320475">
    <property type="component" value="Unassembled WGS sequence"/>
</dbReference>
<comment type="caution">
    <text evidence="1">The sequence shown here is derived from an EMBL/GenBank/DDBJ whole genome shotgun (WGS) entry which is preliminary data.</text>
</comment>